<accession>A0AAV6VP88</accession>
<name>A0AAV6VP88_9ARAC</name>
<dbReference type="AlphaFoldDB" id="A0AAV6VP88"/>
<evidence type="ECO:0000313" key="2">
    <source>
        <dbReference type="EMBL" id="KAG8197523.1"/>
    </source>
</evidence>
<reference evidence="2 3" key="1">
    <citation type="journal article" date="2022" name="Nat. Ecol. Evol.">
        <title>A masculinizing supergene underlies an exaggerated male reproductive morph in a spider.</title>
        <authorList>
            <person name="Hendrickx F."/>
            <person name="De Corte Z."/>
            <person name="Sonet G."/>
            <person name="Van Belleghem S.M."/>
            <person name="Kostlbacher S."/>
            <person name="Vangestel C."/>
        </authorList>
    </citation>
    <scope>NUCLEOTIDE SEQUENCE [LARGE SCALE GENOMIC DNA]</scope>
    <source>
        <strain evidence="2">W744_W776</strain>
    </source>
</reference>
<sequence>MNSPSNIPCIVPSSVERPEYASPPATFRGESSSHAIGTQCHTGMTICCPRKPLVVSINKQTPPPLEQTCGVCNANRVAVKETDYLTVIVRYDGTES</sequence>
<evidence type="ECO:0000313" key="3">
    <source>
        <dbReference type="Proteomes" id="UP000827092"/>
    </source>
</evidence>
<protein>
    <submittedName>
        <fullName evidence="2">Uncharacterized protein</fullName>
    </submittedName>
</protein>
<feature type="region of interest" description="Disordered" evidence="1">
    <location>
        <begin position="15"/>
        <end position="34"/>
    </location>
</feature>
<dbReference type="EMBL" id="JAFNEN010000054">
    <property type="protein sequence ID" value="KAG8197523.1"/>
    <property type="molecule type" value="Genomic_DNA"/>
</dbReference>
<evidence type="ECO:0000256" key="1">
    <source>
        <dbReference type="SAM" id="MobiDB-lite"/>
    </source>
</evidence>
<keyword evidence="3" id="KW-1185">Reference proteome</keyword>
<organism evidence="2 3">
    <name type="scientific">Oedothorax gibbosus</name>
    <dbReference type="NCBI Taxonomy" id="931172"/>
    <lineage>
        <taxon>Eukaryota</taxon>
        <taxon>Metazoa</taxon>
        <taxon>Ecdysozoa</taxon>
        <taxon>Arthropoda</taxon>
        <taxon>Chelicerata</taxon>
        <taxon>Arachnida</taxon>
        <taxon>Araneae</taxon>
        <taxon>Araneomorphae</taxon>
        <taxon>Entelegynae</taxon>
        <taxon>Araneoidea</taxon>
        <taxon>Linyphiidae</taxon>
        <taxon>Erigoninae</taxon>
        <taxon>Oedothorax</taxon>
    </lineage>
</organism>
<comment type="caution">
    <text evidence="2">The sequence shown here is derived from an EMBL/GenBank/DDBJ whole genome shotgun (WGS) entry which is preliminary data.</text>
</comment>
<gene>
    <name evidence="2" type="ORF">JTE90_007260</name>
</gene>
<proteinExistence type="predicted"/>
<dbReference type="Proteomes" id="UP000827092">
    <property type="component" value="Unassembled WGS sequence"/>
</dbReference>